<dbReference type="EMBL" id="JBFTWV010000003">
    <property type="protein sequence ID" value="KAL2800542.1"/>
    <property type="molecule type" value="Genomic_DNA"/>
</dbReference>
<evidence type="ECO:0000313" key="3">
    <source>
        <dbReference type="Proteomes" id="UP001610563"/>
    </source>
</evidence>
<reference evidence="2 3" key="1">
    <citation type="submission" date="2024-07" db="EMBL/GenBank/DDBJ databases">
        <title>Section-level genome sequencing and comparative genomics of Aspergillus sections Usti and Cavernicolus.</title>
        <authorList>
            <consortium name="Lawrence Berkeley National Laboratory"/>
            <person name="Nybo J.L."/>
            <person name="Vesth T.C."/>
            <person name="Theobald S."/>
            <person name="Frisvad J.C."/>
            <person name="Larsen T.O."/>
            <person name="Kjaerboelling I."/>
            <person name="Rothschild-Mancinelli K."/>
            <person name="Lyhne E.K."/>
            <person name="Kogle M.E."/>
            <person name="Barry K."/>
            <person name="Clum A."/>
            <person name="Na H."/>
            <person name="Ledsgaard L."/>
            <person name="Lin J."/>
            <person name="Lipzen A."/>
            <person name="Kuo A."/>
            <person name="Riley R."/>
            <person name="Mondo S."/>
            <person name="Labutti K."/>
            <person name="Haridas S."/>
            <person name="Pangalinan J."/>
            <person name="Salamov A.A."/>
            <person name="Simmons B.A."/>
            <person name="Magnuson J.K."/>
            <person name="Chen J."/>
            <person name="Drula E."/>
            <person name="Henrissat B."/>
            <person name="Wiebenga A."/>
            <person name="Lubbers R.J."/>
            <person name="Gomes A.C."/>
            <person name="Makela M.R."/>
            <person name="Stajich J."/>
            <person name="Grigoriev I.V."/>
            <person name="Mortensen U.H."/>
            <person name="De Vries R.P."/>
            <person name="Baker S.E."/>
            <person name="Andersen M.R."/>
        </authorList>
    </citation>
    <scope>NUCLEOTIDE SEQUENCE [LARGE SCALE GENOMIC DNA]</scope>
    <source>
        <strain evidence="2 3">CBS 209.92</strain>
    </source>
</reference>
<dbReference type="Proteomes" id="UP001610563">
    <property type="component" value="Unassembled WGS sequence"/>
</dbReference>
<protein>
    <submittedName>
        <fullName evidence="2">Uncharacterized protein</fullName>
    </submittedName>
</protein>
<organism evidence="2 3">
    <name type="scientific">Aspergillus keveii</name>
    <dbReference type="NCBI Taxonomy" id="714993"/>
    <lineage>
        <taxon>Eukaryota</taxon>
        <taxon>Fungi</taxon>
        <taxon>Dikarya</taxon>
        <taxon>Ascomycota</taxon>
        <taxon>Pezizomycotina</taxon>
        <taxon>Eurotiomycetes</taxon>
        <taxon>Eurotiomycetidae</taxon>
        <taxon>Eurotiales</taxon>
        <taxon>Aspergillaceae</taxon>
        <taxon>Aspergillus</taxon>
        <taxon>Aspergillus subgen. Nidulantes</taxon>
    </lineage>
</organism>
<gene>
    <name evidence="2" type="ORF">BJX66DRAFT_150560</name>
</gene>
<evidence type="ECO:0000313" key="2">
    <source>
        <dbReference type="EMBL" id="KAL2800542.1"/>
    </source>
</evidence>
<keyword evidence="3" id="KW-1185">Reference proteome</keyword>
<feature type="region of interest" description="Disordered" evidence="1">
    <location>
        <begin position="1"/>
        <end position="75"/>
    </location>
</feature>
<sequence>MELDAVLSISRSALPSLHQKKPKSLERRKPDLKRSEVQLQTHKPSHRDSPTHTSPQNPGNRPCSKWSSESRRTTNHLPTEAVASFCTLHHHTAARLTPPLPLDRRICSGNT</sequence>
<comment type="caution">
    <text evidence="2">The sequence shown here is derived from an EMBL/GenBank/DDBJ whole genome shotgun (WGS) entry which is preliminary data.</text>
</comment>
<evidence type="ECO:0000256" key="1">
    <source>
        <dbReference type="SAM" id="MobiDB-lite"/>
    </source>
</evidence>
<name>A0ABR4GN99_9EURO</name>
<accession>A0ABR4GN99</accession>
<feature type="compositionally biased region" description="Basic and acidic residues" evidence="1">
    <location>
        <begin position="23"/>
        <end position="36"/>
    </location>
</feature>
<proteinExistence type="predicted"/>